<feature type="compositionally biased region" description="Acidic residues" evidence="1">
    <location>
        <begin position="87"/>
        <end position="152"/>
    </location>
</feature>
<name>A0A5J4VU19_9EUKA</name>
<feature type="region of interest" description="Disordered" evidence="1">
    <location>
        <begin position="80"/>
        <end position="164"/>
    </location>
</feature>
<dbReference type="AlphaFoldDB" id="A0A5J4VU19"/>
<evidence type="ECO:0000256" key="1">
    <source>
        <dbReference type="SAM" id="MobiDB-lite"/>
    </source>
</evidence>
<comment type="caution">
    <text evidence="2">The sequence shown here is derived from an EMBL/GenBank/DDBJ whole genome shotgun (WGS) entry which is preliminary data.</text>
</comment>
<proteinExistence type="predicted"/>
<sequence length="164" mass="18912">MEKKEKKNRIFMMLERSCDKDCDKQDPPVLIDLVDVIILGLKEDKDFYEELSDYPFENKASTNPFSIFYQLNVLEEDDMAAAAVATSDEEGESDNEREDREVNDDEDDDEDDDEQEDDEDVEEEGEGDDDEDDDEDDDDEEEDEDDDDEGEYCDLIVGISLSSI</sequence>
<dbReference type="EMBL" id="SNRW01005098">
    <property type="protein sequence ID" value="KAA6385803.1"/>
    <property type="molecule type" value="Genomic_DNA"/>
</dbReference>
<gene>
    <name evidence="2" type="ORF">EZS28_018670</name>
</gene>
<evidence type="ECO:0000313" key="3">
    <source>
        <dbReference type="Proteomes" id="UP000324800"/>
    </source>
</evidence>
<evidence type="ECO:0000313" key="2">
    <source>
        <dbReference type="EMBL" id="KAA6385803.1"/>
    </source>
</evidence>
<dbReference type="Proteomes" id="UP000324800">
    <property type="component" value="Unassembled WGS sequence"/>
</dbReference>
<reference evidence="2 3" key="1">
    <citation type="submission" date="2019-03" db="EMBL/GenBank/DDBJ databases">
        <title>Single cell metagenomics reveals metabolic interactions within the superorganism composed of flagellate Streblomastix strix and complex community of Bacteroidetes bacteria on its surface.</title>
        <authorList>
            <person name="Treitli S.C."/>
            <person name="Kolisko M."/>
            <person name="Husnik F."/>
            <person name="Keeling P."/>
            <person name="Hampl V."/>
        </authorList>
    </citation>
    <scope>NUCLEOTIDE SEQUENCE [LARGE SCALE GENOMIC DNA]</scope>
    <source>
        <strain evidence="2">ST1C</strain>
    </source>
</reference>
<accession>A0A5J4VU19</accession>
<organism evidence="2 3">
    <name type="scientific">Streblomastix strix</name>
    <dbReference type="NCBI Taxonomy" id="222440"/>
    <lineage>
        <taxon>Eukaryota</taxon>
        <taxon>Metamonada</taxon>
        <taxon>Preaxostyla</taxon>
        <taxon>Oxymonadida</taxon>
        <taxon>Streblomastigidae</taxon>
        <taxon>Streblomastix</taxon>
    </lineage>
</organism>
<protein>
    <submittedName>
        <fullName evidence="2">Uncharacterized protein</fullName>
    </submittedName>
</protein>